<comment type="caution">
    <text evidence="1">The sequence shown here is derived from an EMBL/GenBank/DDBJ whole genome shotgun (WGS) entry which is preliminary data.</text>
</comment>
<name>A0A9W6ZL19_9STRA</name>
<dbReference type="Proteomes" id="UP001165082">
    <property type="component" value="Unassembled WGS sequence"/>
</dbReference>
<sequence length="96" mass="10607">MRYGNDLSTNAKAILSSRPTLYSSLVTSRRLMMSSSATLTTKLSSNPPSPSLFKSNYLRFQAYHVTYSVHVPGRPNAGAEAFTKSSCSQIPKIFER</sequence>
<dbReference type="AlphaFoldDB" id="A0A9W6ZL19"/>
<dbReference type="EMBL" id="BRXZ01000720">
    <property type="protein sequence ID" value="GMH51940.1"/>
    <property type="molecule type" value="Genomic_DNA"/>
</dbReference>
<protein>
    <submittedName>
        <fullName evidence="1">Uncharacterized protein</fullName>
    </submittedName>
</protein>
<evidence type="ECO:0000313" key="2">
    <source>
        <dbReference type="Proteomes" id="UP001165082"/>
    </source>
</evidence>
<gene>
    <name evidence="1" type="ORF">TrRE_jg11800</name>
</gene>
<organism evidence="1 2">
    <name type="scientific">Triparma retinervis</name>
    <dbReference type="NCBI Taxonomy" id="2557542"/>
    <lineage>
        <taxon>Eukaryota</taxon>
        <taxon>Sar</taxon>
        <taxon>Stramenopiles</taxon>
        <taxon>Ochrophyta</taxon>
        <taxon>Bolidophyceae</taxon>
        <taxon>Parmales</taxon>
        <taxon>Triparmaceae</taxon>
        <taxon>Triparma</taxon>
    </lineage>
</organism>
<keyword evidence="2" id="KW-1185">Reference proteome</keyword>
<proteinExistence type="predicted"/>
<reference evidence="1" key="1">
    <citation type="submission" date="2022-07" db="EMBL/GenBank/DDBJ databases">
        <title>Genome analysis of Parmales, a sister group of diatoms, reveals the evolutionary specialization of diatoms from phago-mixotrophs to photoautotrophs.</title>
        <authorList>
            <person name="Ban H."/>
            <person name="Sato S."/>
            <person name="Yoshikawa S."/>
            <person name="Kazumasa Y."/>
            <person name="Nakamura Y."/>
            <person name="Ichinomiya M."/>
            <person name="Saitoh K."/>
            <person name="Sato N."/>
            <person name="Blanc-Mathieu R."/>
            <person name="Endo H."/>
            <person name="Kuwata A."/>
            <person name="Ogata H."/>
        </authorList>
    </citation>
    <scope>NUCLEOTIDE SEQUENCE</scope>
</reference>
<evidence type="ECO:0000313" key="1">
    <source>
        <dbReference type="EMBL" id="GMH51940.1"/>
    </source>
</evidence>
<accession>A0A9W6ZL19</accession>